<gene>
    <name evidence="6" type="ORF">IAD18_06755</name>
</gene>
<evidence type="ECO:0000256" key="2">
    <source>
        <dbReference type="ARBA" id="ARBA00022692"/>
    </source>
</evidence>
<comment type="subcellular location">
    <subcellularLocation>
        <location evidence="1">Membrane</location>
        <topology evidence="1">Multi-pass membrane protein</topology>
    </subcellularLocation>
</comment>
<dbReference type="Pfam" id="PF02674">
    <property type="entry name" value="Colicin_V"/>
    <property type="match status" value="1"/>
</dbReference>
<dbReference type="PANTHER" id="PTHR37306:SF1">
    <property type="entry name" value="COLICIN V PRODUCTION PROTEIN"/>
    <property type="match status" value="1"/>
</dbReference>
<dbReference type="GO" id="GO:0016020">
    <property type="term" value="C:membrane"/>
    <property type="evidence" value="ECO:0007669"/>
    <property type="project" value="UniProtKB-SubCell"/>
</dbReference>
<keyword evidence="3 5" id="KW-1133">Transmembrane helix</keyword>
<dbReference type="EMBL" id="DVMS01000190">
    <property type="protein sequence ID" value="HIU39346.1"/>
    <property type="molecule type" value="Genomic_DNA"/>
</dbReference>
<feature type="transmembrane region" description="Helical" evidence="5">
    <location>
        <begin position="6"/>
        <end position="24"/>
    </location>
</feature>
<comment type="caution">
    <text evidence="6">The sequence shown here is derived from an EMBL/GenBank/DDBJ whole genome shotgun (WGS) entry which is preliminary data.</text>
</comment>
<dbReference type="GO" id="GO:0009403">
    <property type="term" value="P:toxin biosynthetic process"/>
    <property type="evidence" value="ECO:0007669"/>
    <property type="project" value="InterPro"/>
</dbReference>
<evidence type="ECO:0000256" key="4">
    <source>
        <dbReference type="ARBA" id="ARBA00023136"/>
    </source>
</evidence>
<feature type="transmembrane region" description="Helical" evidence="5">
    <location>
        <begin position="69"/>
        <end position="88"/>
    </location>
</feature>
<feature type="transmembrane region" description="Helical" evidence="5">
    <location>
        <begin position="109"/>
        <end position="130"/>
    </location>
</feature>
<dbReference type="Proteomes" id="UP000824076">
    <property type="component" value="Unassembled WGS sequence"/>
</dbReference>
<dbReference type="AlphaFoldDB" id="A0A9D1IMJ4"/>
<dbReference type="InterPro" id="IPR003825">
    <property type="entry name" value="Colicin-V_CvpA"/>
</dbReference>
<protein>
    <submittedName>
        <fullName evidence="6">CvpA family protein</fullName>
    </submittedName>
</protein>
<reference evidence="6" key="2">
    <citation type="journal article" date="2021" name="PeerJ">
        <title>Extensive microbial diversity within the chicken gut microbiome revealed by metagenomics and culture.</title>
        <authorList>
            <person name="Gilroy R."/>
            <person name="Ravi A."/>
            <person name="Getino M."/>
            <person name="Pursley I."/>
            <person name="Horton D.L."/>
            <person name="Alikhan N.F."/>
            <person name="Baker D."/>
            <person name="Gharbi K."/>
            <person name="Hall N."/>
            <person name="Watson M."/>
            <person name="Adriaenssens E.M."/>
            <person name="Foster-Nyarko E."/>
            <person name="Jarju S."/>
            <person name="Secka A."/>
            <person name="Antonio M."/>
            <person name="Oren A."/>
            <person name="Chaudhuri R.R."/>
            <person name="La Ragione R."/>
            <person name="Hildebrand F."/>
            <person name="Pallen M.J."/>
        </authorList>
    </citation>
    <scope>NUCLEOTIDE SEQUENCE</scope>
    <source>
        <strain evidence="6">17073</strain>
    </source>
</reference>
<keyword evidence="2 5" id="KW-0812">Transmembrane</keyword>
<feature type="transmembrane region" description="Helical" evidence="5">
    <location>
        <begin position="31"/>
        <end position="49"/>
    </location>
</feature>
<sequence>MAIIDIVILVLVAVGAFIGYRCGLLAGIGSICGLLAGIVACHLFGDIAYDVLCRHTDLEYYLAAPYTGTILAYIIVFLPVYGVFWLAGRSLRAFAASLKLGGIDHVGGAVFGVLEYLFATSIVLNLVYVIAPYSAIFKSSHLAGGLLFEFVMDIAPFVWGANVFPNLA</sequence>
<evidence type="ECO:0000256" key="1">
    <source>
        <dbReference type="ARBA" id="ARBA00004141"/>
    </source>
</evidence>
<evidence type="ECO:0000313" key="6">
    <source>
        <dbReference type="EMBL" id="HIU39346.1"/>
    </source>
</evidence>
<proteinExistence type="predicted"/>
<evidence type="ECO:0000313" key="7">
    <source>
        <dbReference type="Proteomes" id="UP000824076"/>
    </source>
</evidence>
<name>A0A9D1IMJ4_9BACT</name>
<dbReference type="PANTHER" id="PTHR37306">
    <property type="entry name" value="COLICIN V PRODUCTION PROTEIN"/>
    <property type="match status" value="1"/>
</dbReference>
<reference evidence="6" key="1">
    <citation type="submission" date="2020-10" db="EMBL/GenBank/DDBJ databases">
        <authorList>
            <person name="Gilroy R."/>
        </authorList>
    </citation>
    <scope>NUCLEOTIDE SEQUENCE</scope>
    <source>
        <strain evidence="6">17073</strain>
    </source>
</reference>
<evidence type="ECO:0000256" key="5">
    <source>
        <dbReference type="SAM" id="Phobius"/>
    </source>
</evidence>
<accession>A0A9D1IMJ4</accession>
<evidence type="ECO:0000256" key="3">
    <source>
        <dbReference type="ARBA" id="ARBA00022989"/>
    </source>
</evidence>
<feature type="transmembrane region" description="Helical" evidence="5">
    <location>
        <begin position="142"/>
        <end position="164"/>
    </location>
</feature>
<keyword evidence="4 5" id="KW-0472">Membrane</keyword>
<organism evidence="6 7">
    <name type="scientific">Candidatus Limisoma intestinavium</name>
    <dbReference type="NCBI Taxonomy" id="2840856"/>
    <lineage>
        <taxon>Bacteria</taxon>
        <taxon>Pseudomonadati</taxon>
        <taxon>Bacteroidota</taxon>
        <taxon>Bacteroidia</taxon>
        <taxon>Bacteroidales</taxon>
        <taxon>Candidatus Limisoma</taxon>
    </lineage>
</organism>